<proteinExistence type="predicted"/>
<feature type="transmembrane region" description="Helical" evidence="1">
    <location>
        <begin position="83"/>
        <end position="104"/>
    </location>
</feature>
<accession>A0A6I4SY17</accession>
<gene>
    <name evidence="2" type="ORF">GRI89_12340</name>
</gene>
<dbReference type="Pfam" id="PF10027">
    <property type="entry name" value="DUF2269"/>
    <property type="match status" value="1"/>
</dbReference>
<name>A0A6I4SY17_9SPHN</name>
<evidence type="ECO:0000256" key="1">
    <source>
        <dbReference type="SAM" id="Phobius"/>
    </source>
</evidence>
<dbReference type="AlphaFoldDB" id="A0A6I4SY17"/>
<evidence type="ECO:0000313" key="3">
    <source>
        <dbReference type="Proteomes" id="UP000433652"/>
    </source>
</evidence>
<evidence type="ECO:0000313" key="2">
    <source>
        <dbReference type="EMBL" id="MXO60328.1"/>
    </source>
</evidence>
<feature type="transmembrane region" description="Helical" evidence="1">
    <location>
        <begin position="12"/>
        <end position="33"/>
    </location>
</feature>
<protein>
    <submittedName>
        <fullName evidence="2">DUF2269 family protein</fullName>
    </submittedName>
</protein>
<dbReference type="EMBL" id="WTYM01000048">
    <property type="protein sequence ID" value="MXO60328.1"/>
    <property type="molecule type" value="Genomic_DNA"/>
</dbReference>
<reference evidence="2 3" key="1">
    <citation type="submission" date="2019-12" db="EMBL/GenBank/DDBJ databases">
        <title>Genomic-based taxomic classification of the family Erythrobacteraceae.</title>
        <authorList>
            <person name="Xu L."/>
        </authorList>
    </citation>
    <scope>NUCLEOTIDE SEQUENCE [LARGE SCALE GENOMIC DNA]</scope>
    <source>
        <strain evidence="2 3">MCCC 1K01500</strain>
    </source>
</reference>
<organism evidence="2 3">
    <name type="scientific">Croceibacterium salegens</name>
    <dbReference type="NCBI Taxonomy" id="1737568"/>
    <lineage>
        <taxon>Bacteria</taxon>
        <taxon>Pseudomonadati</taxon>
        <taxon>Pseudomonadota</taxon>
        <taxon>Alphaproteobacteria</taxon>
        <taxon>Sphingomonadales</taxon>
        <taxon>Erythrobacteraceae</taxon>
        <taxon>Croceibacterium</taxon>
    </lineage>
</organism>
<feature type="transmembrane region" description="Helical" evidence="1">
    <location>
        <begin position="45"/>
        <end position="63"/>
    </location>
</feature>
<dbReference type="InterPro" id="IPR018729">
    <property type="entry name" value="DUF2269_transmembrane"/>
</dbReference>
<keyword evidence="3" id="KW-1185">Reference proteome</keyword>
<dbReference type="OrthoDB" id="9786302at2"/>
<sequence length="158" mass="17479">MMNWYDLARWLHVIGACVLFGTGVGIAFFMVMAHRTGRARQVAHVASTVVTADFVFTVTAVVAQPLTGLWLASLTGLPLDTPWLVAAILLYLLTGAFWLPVIWIQIKMRNLARKAANDDAMLPGAYHSLYSIWFACGIPAFLSVLAIFWLMLAKPALW</sequence>
<feature type="transmembrane region" description="Helical" evidence="1">
    <location>
        <begin position="130"/>
        <end position="152"/>
    </location>
</feature>
<keyword evidence="1" id="KW-0812">Transmembrane</keyword>
<comment type="caution">
    <text evidence="2">The sequence shown here is derived from an EMBL/GenBank/DDBJ whole genome shotgun (WGS) entry which is preliminary data.</text>
</comment>
<keyword evidence="1" id="KW-1133">Transmembrane helix</keyword>
<keyword evidence="1" id="KW-0472">Membrane</keyword>
<dbReference type="Proteomes" id="UP000433652">
    <property type="component" value="Unassembled WGS sequence"/>
</dbReference>